<dbReference type="Proteomes" id="UP000887574">
    <property type="component" value="Unplaced"/>
</dbReference>
<accession>A0A915EUE8</accession>
<evidence type="ECO:0000313" key="2">
    <source>
        <dbReference type="WBParaSite" id="jg9098"/>
    </source>
</evidence>
<dbReference type="WBParaSite" id="jg9098">
    <property type="protein sequence ID" value="jg9098"/>
    <property type="gene ID" value="jg9098"/>
</dbReference>
<dbReference type="SUPFAM" id="SSF101898">
    <property type="entry name" value="NHL repeat"/>
    <property type="match status" value="1"/>
</dbReference>
<reference evidence="2" key="1">
    <citation type="submission" date="2022-11" db="UniProtKB">
        <authorList>
            <consortium name="WormBaseParasite"/>
        </authorList>
    </citation>
    <scope>IDENTIFICATION</scope>
</reference>
<evidence type="ECO:0000313" key="1">
    <source>
        <dbReference type="Proteomes" id="UP000887574"/>
    </source>
</evidence>
<dbReference type="AlphaFoldDB" id="A0A915EUE8"/>
<name>A0A915EUE8_9BILA</name>
<proteinExistence type="predicted"/>
<protein>
    <submittedName>
        <fullName evidence="2">Uncharacterized protein</fullName>
    </submittedName>
</protein>
<sequence length="130" mass="14660">MELMECGIRIVETMKKYLFQLKDDLLAVVGHDSGWRRGSCDIWDVATGECIYPAIEIFINPDGMEVTVAKGFLIVHSHCRGGSVYKVDKDNLSPIGEILVANRNLWVYTIGTDGTYNPTYQPLQYCHNCI</sequence>
<keyword evidence="1" id="KW-1185">Reference proteome</keyword>
<organism evidence="1 2">
    <name type="scientific">Ditylenchus dipsaci</name>
    <dbReference type="NCBI Taxonomy" id="166011"/>
    <lineage>
        <taxon>Eukaryota</taxon>
        <taxon>Metazoa</taxon>
        <taxon>Ecdysozoa</taxon>
        <taxon>Nematoda</taxon>
        <taxon>Chromadorea</taxon>
        <taxon>Rhabditida</taxon>
        <taxon>Tylenchina</taxon>
        <taxon>Tylenchomorpha</taxon>
        <taxon>Sphaerularioidea</taxon>
        <taxon>Anguinidae</taxon>
        <taxon>Anguininae</taxon>
        <taxon>Ditylenchus</taxon>
    </lineage>
</organism>